<gene>
    <name evidence="1" type="ORF">FBZ88_11682</name>
</gene>
<reference evidence="1 2" key="1">
    <citation type="submission" date="2019-06" db="EMBL/GenBank/DDBJ databases">
        <title>Genomic Encyclopedia of Type Strains, Phase IV (KMG-V): Genome sequencing to study the core and pangenomes of soil and plant-associated prokaryotes.</title>
        <authorList>
            <person name="Whitman W."/>
        </authorList>
    </citation>
    <scope>NUCLEOTIDE SEQUENCE [LARGE SCALE GENOMIC DNA]</scope>
    <source>
        <strain evidence="1 2">BR 11865</strain>
    </source>
</reference>
<keyword evidence="2" id="KW-1185">Reference proteome</keyword>
<sequence>MGNPAAPIAAGRELAVDSALRHGLGLPVIVQ</sequence>
<evidence type="ECO:0000313" key="2">
    <source>
        <dbReference type="Proteomes" id="UP000316545"/>
    </source>
</evidence>
<comment type="caution">
    <text evidence="1">The sequence shown here is derived from an EMBL/GenBank/DDBJ whole genome shotgun (WGS) entry which is preliminary data.</text>
</comment>
<name>A0A560FKX1_9PROT</name>
<accession>A0A560FKX1</accession>
<dbReference type="Proteomes" id="UP000316545">
    <property type="component" value="Unassembled WGS sequence"/>
</dbReference>
<proteinExistence type="predicted"/>
<organism evidence="1 2">
    <name type="scientific">Nitrospirillum amazonense</name>
    <dbReference type="NCBI Taxonomy" id="28077"/>
    <lineage>
        <taxon>Bacteria</taxon>
        <taxon>Pseudomonadati</taxon>
        <taxon>Pseudomonadota</taxon>
        <taxon>Alphaproteobacteria</taxon>
        <taxon>Rhodospirillales</taxon>
        <taxon>Azospirillaceae</taxon>
        <taxon>Nitrospirillum</taxon>
    </lineage>
</organism>
<dbReference type="EMBL" id="VITO01000016">
    <property type="protein sequence ID" value="TWB22251.1"/>
    <property type="molecule type" value="Genomic_DNA"/>
</dbReference>
<evidence type="ECO:0000313" key="1">
    <source>
        <dbReference type="EMBL" id="TWB22251.1"/>
    </source>
</evidence>
<protein>
    <submittedName>
        <fullName evidence="1">Uncharacterized protein</fullName>
    </submittedName>
</protein>
<dbReference type="AlphaFoldDB" id="A0A560FKX1"/>